<evidence type="ECO:0000256" key="7">
    <source>
        <dbReference type="SAM" id="MobiDB-lite"/>
    </source>
</evidence>
<dbReference type="GO" id="GO:0044281">
    <property type="term" value="P:small molecule metabolic process"/>
    <property type="evidence" value="ECO:0007669"/>
    <property type="project" value="UniProtKB-ARBA"/>
</dbReference>
<dbReference type="PANTHER" id="PTHR18919:SF107">
    <property type="entry name" value="ACETYL-COA ACETYLTRANSFERASE, CYTOSOLIC"/>
    <property type="match status" value="1"/>
</dbReference>
<feature type="active site" description="Acyl-thioester intermediate" evidence="5">
    <location>
        <position position="88"/>
    </location>
</feature>
<comment type="caution">
    <text evidence="10">The sequence shown here is derived from an EMBL/GenBank/DDBJ whole genome shotgun (WGS) entry which is preliminary data.</text>
</comment>
<comment type="catalytic activity">
    <reaction evidence="4">
        <text>succinyl-CoA + acetyl-CoA = 3-oxoadipyl-CoA + CoA</text>
        <dbReference type="Rhea" id="RHEA:19481"/>
        <dbReference type="ChEBI" id="CHEBI:57287"/>
        <dbReference type="ChEBI" id="CHEBI:57288"/>
        <dbReference type="ChEBI" id="CHEBI:57292"/>
        <dbReference type="ChEBI" id="CHEBI:57348"/>
        <dbReference type="EC" id="2.3.1.174"/>
    </reaction>
</comment>
<evidence type="ECO:0000259" key="8">
    <source>
        <dbReference type="Pfam" id="PF00108"/>
    </source>
</evidence>
<evidence type="ECO:0000256" key="2">
    <source>
        <dbReference type="ARBA" id="ARBA00022679"/>
    </source>
</evidence>
<name>U3B613_AQUA1</name>
<dbReference type="Gene3D" id="3.40.47.10">
    <property type="match status" value="2"/>
</dbReference>
<dbReference type="SUPFAM" id="SSF53901">
    <property type="entry name" value="Thiolase-like"/>
    <property type="match status" value="2"/>
</dbReference>
<feature type="domain" description="Thiolase N-terminal" evidence="8">
    <location>
        <begin position="4"/>
        <end position="262"/>
    </location>
</feature>
<evidence type="ECO:0000256" key="3">
    <source>
        <dbReference type="ARBA" id="ARBA00023315"/>
    </source>
</evidence>
<dbReference type="PANTHER" id="PTHR18919">
    <property type="entry name" value="ACETYL-COA C-ACYLTRANSFERASE"/>
    <property type="match status" value="1"/>
</dbReference>
<dbReference type="EMBL" id="BATI01000010">
    <property type="protein sequence ID" value="GAD62323.1"/>
    <property type="molecule type" value="Genomic_DNA"/>
</dbReference>
<evidence type="ECO:0000256" key="4">
    <source>
        <dbReference type="ARBA" id="ARBA00048527"/>
    </source>
</evidence>
<evidence type="ECO:0000259" key="9">
    <source>
        <dbReference type="Pfam" id="PF02803"/>
    </source>
</evidence>
<feature type="region of interest" description="Disordered" evidence="7">
    <location>
        <begin position="207"/>
        <end position="226"/>
    </location>
</feature>
<dbReference type="InterPro" id="IPR020615">
    <property type="entry name" value="Thiolase_acyl_enz_int_AS"/>
</dbReference>
<dbReference type="InterPro" id="IPR020616">
    <property type="entry name" value="Thiolase_N"/>
</dbReference>
<dbReference type="Proteomes" id="UP000016560">
    <property type="component" value="Unassembled WGS sequence"/>
</dbReference>
<evidence type="ECO:0000256" key="5">
    <source>
        <dbReference type="PIRSR" id="PIRSR000429-1"/>
    </source>
</evidence>
<dbReference type="Pfam" id="PF00108">
    <property type="entry name" value="Thiolase_N"/>
    <property type="match status" value="1"/>
</dbReference>
<dbReference type="RefSeq" id="WP_021700412.1">
    <property type="nucleotide sequence ID" value="NZ_BATI01000010.1"/>
</dbReference>
<keyword evidence="2 6" id="KW-0808">Transferase</keyword>
<dbReference type="CDD" id="cd00751">
    <property type="entry name" value="thiolase"/>
    <property type="match status" value="1"/>
</dbReference>
<feature type="active site" description="Proton acceptor" evidence="5">
    <location>
        <position position="379"/>
    </location>
</feature>
<protein>
    <submittedName>
        <fullName evidence="10">Acetyl-CoA acetyltransferase</fullName>
    </submittedName>
</protein>
<gene>
    <name evidence="10" type="ORF">PA6_010_01350</name>
</gene>
<dbReference type="AlphaFoldDB" id="U3B613"/>
<dbReference type="PIRSF" id="PIRSF000429">
    <property type="entry name" value="Ac-CoA_Ac_transf"/>
    <property type="match status" value="1"/>
</dbReference>
<evidence type="ECO:0000256" key="6">
    <source>
        <dbReference type="RuleBase" id="RU003557"/>
    </source>
</evidence>
<dbReference type="InterPro" id="IPR020610">
    <property type="entry name" value="Thiolase_AS"/>
</dbReference>
<keyword evidence="11" id="KW-1185">Reference proteome</keyword>
<dbReference type="eggNOG" id="COG0183">
    <property type="taxonomic scope" value="Bacteria"/>
</dbReference>
<proteinExistence type="inferred from homology"/>
<feature type="domain" description="Thiolase C-terminal" evidence="9">
    <location>
        <begin position="271"/>
        <end position="392"/>
    </location>
</feature>
<dbReference type="PROSITE" id="PS00099">
    <property type="entry name" value="THIOLASE_3"/>
    <property type="match status" value="1"/>
</dbReference>
<dbReference type="InterPro" id="IPR016039">
    <property type="entry name" value="Thiolase-like"/>
</dbReference>
<evidence type="ECO:0000256" key="1">
    <source>
        <dbReference type="ARBA" id="ARBA00010982"/>
    </source>
</evidence>
<evidence type="ECO:0000313" key="10">
    <source>
        <dbReference type="EMBL" id="GAD62323.1"/>
    </source>
</evidence>
<dbReference type="InterPro" id="IPR002155">
    <property type="entry name" value="Thiolase"/>
</dbReference>
<feature type="active site" description="Proton acceptor" evidence="5">
    <location>
        <position position="349"/>
    </location>
</feature>
<dbReference type="OrthoDB" id="9764638at2"/>
<dbReference type="InterPro" id="IPR020617">
    <property type="entry name" value="Thiolase_C"/>
</dbReference>
<dbReference type="GO" id="GO:0033812">
    <property type="term" value="F:3-oxoadipyl-CoA thiolase activity"/>
    <property type="evidence" value="ECO:0007669"/>
    <property type="project" value="UniProtKB-EC"/>
</dbReference>
<dbReference type="PROSITE" id="PS00098">
    <property type="entry name" value="THIOLASE_1"/>
    <property type="match status" value="1"/>
</dbReference>
<sequence>MQDVVIVAATRTAIGSFQGSLAGVPAVELGAAVIKRLLEQSGLDGSEVDEVILGHVLTAGAGQNTARQAAIKAGLPNAVPAMTLNKVCGSGLKALHLGAQAIRCGDADVIIAGGMENMSQAPYVMPAARTGQRMGHGKLIDTMIQDGLWDAFNDYHMGITAENLVDKYAISREEQDAFAAASQQKAVAAIEAGRFADEITPILIPSRKGDPVSFTQDEQPRAGTTAESLGKLKPAFKKDGSVTAGNASSLNDGAAAVLLMSADKAKALGLPVLARIAAYANAGVDPAIMGIGPVSATRRCLDKAGWQLADLDLIEANEAFAAQALSVGKELGWDAAKVNVNGGAIALGHPIGASGCRVLVTLLHEMIKRDAQKGLATLCIGGGQGVALAIERA</sequence>
<dbReference type="PROSITE" id="PS00737">
    <property type="entry name" value="THIOLASE_2"/>
    <property type="match status" value="1"/>
</dbReference>
<accession>U3B613</accession>
<dbReference type="FunFam" id="3.40.47.10:FF:000010">
    <property type="entry name" value="Acetyl-CoA acetyltransferase (Thiolase)"/>
    <property type="match status" value="1"/>
</dbReference>
<evidence type="ECO:0000313" key="11">
    <source>
        <dbReference type="Proteomes" id="UP000016560"/>
    </source>
</evidence>
<keyword evidence="3 6" id="KW-0012">Acyltransferase</keyword>
<dbReference type="InterPro" id="IPR020613">
    <property type="entry name" value="Thiolase_CS"/>
</dbReference>
<dbReference type="NCBIfam" id="TIGR01930">
    <property type="entry name" value="AcCoA-C-Actrans"/>
    <property type="match status" value="1"/>
</dbReference>
<dbReference type="Pfam" id="PF02803">
    <property type="entry name" value="Thiolase_C"/>
    <property type="match status" value="1"/>
</dbReference>
<dbReference type="NCBIfam" id="NF004206">
    <property type="entry name" value="PRK05656.1"/>
    <property type="match status" value="1"/>
</dbReference>
<organism evidence="10 11">
    <name type="scientific">Aquipseudomonas alcaligenes (strain ATCC 14909 / DSM 50342 / CCUG 1425 / JCM 20561 / NBRC 14159 / NCIMB 9945 / NCTC 10367 / 1577)</name>
    <name type="common">Pseudomonas alcaligenes</name>
    <dbReference type="NCBI Taxonomy" id="1215092"/>
    <lineage>
        <taxon>Bacteria</taxon>
        <taxon>Pseudomonadati</taxon>
        <taxon>Pseudomonadota</taxon>
        <taxon>Gammaproteobacteria</taxon>
        <taxon>Pseudomonadales</taxon>
        <taxon>Pseudomonadaceae</taxon>
        <taxon>Aquipseudomonas</taxon>
    </lineage>
</organism>
<comment type="similarity">
    <text evidence="1 6">Belongs to the thiolase-like superfamily. Thiolase family.</text>
</comment>
<dbReference type="STRING" id="43263.A0T30_18045"/>
<reference evidence="10" key="1">
    <citation type="submission" date="2024-09" db="EMBL/GenBank/DDBJ databases">
        <title>Whole genome shotgun sequence of Pseudomonas alcaligenes NBRC 14159.</title>
        <authorList>
            <person name="Yoshida I."/>
            <person name="Hosoyama A."/>
            <person name="Tsuchikane K."/>
            <person name="Noguchi M."/>
            <person name="Hirakata S."/>
            <person name="Ando Y."/>
            <person name="Ohji S."/>
            <person name="Yamazoe A."/>
            <person name="Yamazaki S."/>
            <person name="Fujita N."/>
        </authorList>
    </citation>
    <scope>NUCLEOTIDE SEQUENCE</scope>
    <source>
        <strain evidence="10">NBRC 14159</strain>
    </source>
</reference>